<keyword evidence="3 4" id="KW-0067">ATP-binding</keyword>
<name>A0ABV5MXF4_9ACTN</name>
<comment type="caution">
    <text evidence="6">The sequence shown here is derived from an EMBL/GenBank/DDBJ whole genome shotgun (WGS) entry which is preliminary data.</text>
</comment>
<keyword evidence="2 4" id="KW-0547">Nucleotide-binding</keyword>
<protein>
    <submittedName>
        <fullName evidence="6">ATP-grasp domain-containing protein</fullName>
    </submittedName>
</protein>
<organism evidence="6 7">
    <name type="scientific">Streptomyces cinereospinus</name>
    <dbReference type="NCBI Taxonomy" id="285561"/>
    <lineage>
        <taxon>Bacteria</taxon>
        <taxon>Bacillati</taxon>
        <taxon>Actinomycetota</taxon>
        <taxon>Actinomycetes</taxon>
        <taxon>Kitasatosporales</taxon>
        <taxon>Streptomycetaceae</taxon>
        <taxon>Streptomyces</taxon>
    </lineage>
</organism>
<proteinExistence type="predicted"/>
<evidence type="ECO:0000313" key="7">
    <source>
        <dbReference type="Proteomes" id="UP001589709"/>
    </source>
</evidence>
<evidence type="ECO:0000313" key="6">
    <source>
        <dbReference type="EMBL" id="MFB9462716.1"/>
    </source>
</evidence>
<dbReference type="Pfam" id="PF13535">
    <property type="entry name" value="ATP-grasp_4"/>
    <property type="match status" value="1"/>
</dbReference>
<dbReference type="PANTHER" id="PTHR43585:SF2">
    <property type="entry name" value="ATP-GRASP ENZYME FSQD"/>
    <property type="match status" value="1"/>
</dbReference>
<evidence type="ECO:0000256" key="1">
    <source>
        <dbReference type="ARBA" id="ARBA00022598"/>
    </source>
</evidence>
<feature type="domain" description="ATP-grasp" evidence="5">
    <location>
        <begin position="119"/>
        <end position="317"/>
    </location>
</feature>
<dbReference type="EMBL" id="JBHMCY010000011">
    <property type="protein sequence ID" value="MFB9462716.1"/>
    <property type="molecule type" value="Genomic_DNA"/>
</dbReference>
<dbReference type="Gene3D" id="3.30.470.20">
    <property type="entry name" value="ATP-grasp fold, B domain"/>
    <property type="match status" value="1"/>
</dbReference>
<gene>
    <name evidence="6" type="ORF">ACFF45_08315</name>
</gene>
<evidence type="ECO:0000256" key="3">
    <source>
        <dbReference type="ARBA" id="ARBA00022840"/>
    </source>
</evidence>
<sequence>MTTRHIALVDTYALSWRLADAFSTAGFTPIRVQSTPEVPTLYAGKPDPFPYSVDLVHHGDVRETAEKIAEFKPVAVMAAGELGVELADALGEALVAAGLDLPANGTALSRARRDKFEMIERVKSSGLRGAEQIRVRDEEQLRQWHERLGRRVVLKPLRSAANDGVTWCDTPDAAVAAFRALTGRRNIFSEPDDGVVAQEYLVGAEYLVNTVSRDGRHHVTDVWKTHRISANGVLDLAVACHLLPRRGEVQDQVVEYGLRVLDALGIRHGPAHIEVKLTPDGPCLVEVGARISGLDLPGFTQRATGASQISWSVDAYTDPQRFHARCGEDYVVHRSVAWAAMVSPVRGRLRAYRGMEELASLESVESVRPLVSPGESLSPTVDDSTYPVTLSLAHDVDEVLLRDLGTVRFLDGRGFYELEDEPGA</sequence>
<reference evidence="6 7" key="1">
    <citation type="submission" date="2024-09" db="EMBL/GenBank/DDBJ databases">
        <authorList>
            <person name="Sun Q."/>
            <person name="Mori K."/>
        </authorList>
    </citation>
    <scope>NUCLEOTIDE SEQUENCE [LARGE SCALE GENOMIC DNA]</scope>
    <source>
        <strain evidence="6 7">JCM 6917</strain>
    </source>
</reference>
<dbReference type="InterPro" id="IPR011761">
    <property type="entry name" value="ATP-grasp"/>
</dbReference>
<evidence type="ECO:0000256" key="4">
    <source>
        <dbReference type="PROSITE-ProRule" id="PRU00409"/>
    </source>
</evidence>
<keyword evidence="1" id="KW-0436">Ligase</keyword>
<dbReference type="SUPFAM" id="SSF56059">
    <property type="entry name" value="Glutathione synthetase ATP-binding domain-like"/>
    <property type="match status" value="1"/>
</dbReference>
<dbReference type="InterPro" id="IPR052032">
    <property type="entry name" value="ATP-dep_AA_Ligase"/>
</dbReference>
<accession>A0ABV5MXF4</accession>
<dbReference type="RefSeq" id="WP_381343997.1">
    <property type="nucleotide sequence ID" value="NZ_JBHMCY010000011.1"/>
</dbReference>
<dbReference type="Proteomes" id="UP001589709">
    <property type="component" value="Unassembled WGS sequence"/>
</dbReference>
<evidence type="ECO:0000259" key="5">
    <source>
        <dbReference type="PROSITE" id="PS50975"/>
    </source>
</evidence>
<evidence type="ECO:0000256" key="2">
    <source>
        <dbReference type="ARBA" id="ARBA00022741"/>
    </source>
</evidence>
<dbReference type="PROSITE" id="PS50975">
    <property type="entry name" value="ATP_GRASP"/>
    <property type="match status" value="1"/>
</dbReference>
<dbReference type="PANTHER" id="PTHR43585">
    <property type="entry name" value="FUMIPYRROLE BIOSYNTHESIS PROTEIN C"/>
    <property type="match status" value="1"/>
</dbReference>
<keyword evidence="7" id="KW-1185">Reference proteome</keyword>